<reference evidence="3" key="1">
    <citation type="submission" date="2016-04" db="UniProtKB">
        <authorList>
            <consortium name="WormBaseParasite"/>
        </authorList>
    </citation>
    <scope>IDENTIFICATION</scope>
</reference>
<dbReference type="EMBL" id="UXUI01007967">
    <property type="protein sequence ID" value="VDD90049.1"/>
    <property type="molecule type" value="Genomic_DNA"/>
</dbReference>
<evidence type="ECO:0000313" key="2">
    <source>
        <dbReference type="Proteomes" id="UP000274131"/>
    </source>
</evidence>
<evidence type="ECO:0000313" key="1">
    <source>
        <dbReference type="EMBL" id="VDD90049.1"/>
    </source>
</evidence>
<dbReference type="OrthoDB" id="9987145at2759"/>
<sequence>MCRRQGRLTICLRRASRCFEPLARTIFVAAMEVRVSAVDNYFRSLLILSKMFKNSWGNPKFLEKAFAFRNSVMGKGIIMEVIERMKPRMCITKEALKKEVKYVEGWFESPFAKVFPEMMPENVGIAAWRGIFPKSKKGPLVVHLAGTGDHSFYRREVGFANDLVKQGVSSILLQNPFYGSRRPQQQFRSSLLNVSDLFVMGGALMAECNYMLDWARRLEYWPVGLSGVSMGGHMVSLACTNSPWPVSVVPCLSWTTAAPVFVQGALSRSIPWDVLSKEFMSQDFQNAIRKIPECDWVDQAYELDRKNGETSVFGPAKQFMYILMEEFTNLGKYPKPIDPTLVKSVIAECDGYIVTSGVPSLQELWPGAQVEVLKDMGHFAAYIGNHRLFRRCIMEMLDRNERLYC</sequence>
<dbReference type="Pfam" id="PF09752">
    <property type="entry name" value="ABHD18"/>
    <property type="match status" value="1"/>
</dbReference>
<dbReference type="PANTHER" id="PTHR13617">
    <property type="entry name" value="PROTEIN ABHD18"/>
    <property type="match status" value="1"/>
</dbReference>
<keyword evidence="2" id="KW-1185">Reference proteome</keyword>
<dbReference type="SUPFAM" id="SSF53474">
    <property type="entry name" value="alpha/beta-Hydrolases"/>
    <property type="match status" value="1"/>
</dbReference>
<dbReference type="PANTHER" id="PTHR13617:SF14">
    <property type="entry name" value="PROTEIN ABHD18"/>
    <property type="match status" value="1"/>
</dbReference>
<reference evidence="1 2" key="2">
    <citation type="submission" date="2018-10" db="EMBL/GenBank/DDBJ databases">
        <authorList>
            <consortium name="Pathogen Informatics"/>
        </authorList>
    </citation>
    <scope>NUCLEOTIDE SEQUENCE [LARGE SCALE GENOMIC DNA]</scope>
</reference>
<dbReference type="Proteomes" id="UP000274131">
    <property type="component" value="Unassembled WGS sequence"/>
</dbReference>
<protein>
    <submittedName>
        <fullName evidence="3">AB hydrolase-1 domain-containing protein</fullName>
    </submittedName>
</protein>
<dbReference type="InterPro" id="IPR019149">
    <property type="entry name" value="ABHD18"/>
</dbReference>
<proteinExistence type="predicted"/>
<dbReference type="AlphaFoldDB" id="A0A0N4V4Q0"/>
<dbReference type="InterPro" id="IPR029058">
    <property type="entry name" value="AB_hydrolase_fold"/>
</dbReference>
<dbReference type="Gene3D" id="3.40.50.1820">
    <property type="entry name" value="alpha/beta hydrolase"/>
    <property type="match status" value="1"/>
</dbReference>
<organism evidence="3">
    <name type="scientific">Enterobius vermicularis</name>
    <name type="common">Human pinworm</name>
    <dbReference type="NCBI Taxonomy" id="51028"/>
    <lineage>
        <taxon>Eukaryota</taxon>
        <taxon>Metazoa</taxon>
        <taxon>Ecdysozoa</taxon>
        <taxon>Nematoda</taxon>
        <taxon>Chromadorea</taxon>
        <taxon>Rhabditida</taxon>
        <taxon>Spirurina</taxon>
        <taxon>Oxyuridomorpha</taxon>
        <taxon>Oxyuroidea</taxon>
        <taxon>Oxyuridae</taxon>
        <taxon>Enterobius</taxon>
    </lineage>
</organism>
<name>A0A0N4V4Q0_ENTVE</name>
<gene>
    <name evidence="1" type="ORF">EVEC_LOCUS4800</name>
</gene>
<accession>A0A0N4V4Q0</accession>
<evidence type="ECO:0000313" key="3">
    <source>
        <dbReference type="WBParaSite" id="EVEC_0000514701-mRNA-1"/>
    </source>
</evidence>
<dbReference type="WBParaSite" id="EVEC_0000514701-mRNA-1">
    <property type="protein sequence ID" value="EVEC_0000514701-mRNA-1"/>
    <property type="gene ID" value="EVEC_0000514701"/>
</dbReference>